<gene>
    <name evidence="1" type="ORF">ACCO45_013693</name>
</gene>
<accession>A0ACC4D6R1</accession>
<keyword evidence="2" id="KW-1185">Reference proteome</keyword>
<evidence type="ECO:0000313" key="2">
    <source>
        <dbReference type="Proteomes" id="UP001638806"/>
    </source>
</evidence>
<comment type="caution">
    <text evidence="1">The sequence shown here is derived from an EMBL/GenBank/DDBJ whole genome shotgun (WGS) entry which is preliminary data.</text>
</comment>
<dbReference type="Proteomes" id="UP001638806">
    <property type="component" value="Unassembled WGS sequence"/>
</dbReference>
<protein>
    <submittedName>
        <fullName evidence="1">Uncharacterized protein</fullName>
    </submittedName>
</protein>
<dbReference type="EMBL" id="JBGNUJ010000013">
    <property type="protein sequence ID" value="KAL3951976.1"/>
    <property type="molecule type" value="Genomic_DNA"/>
</dbReference>
<proteinExistence type="predicted"/>
<evidence type="ECO:0000313" key="1">
    <source>
        <dbReference type="EMBL" id="KAL3951976.1"/>
    </source>
</evidence>
<sequence length="1440" mass="160842">MGESAATTFASILVLGLGFAAAGYIYHKSYKMLVMQKMTRAFKPGDPVLELAAIGKDVPHAHSHSDDEHWVVRPEQTHIDDIVSGREVGHYYLIMGDKGSGKSSMIIEAMRKNNGDGVAMFEAHSDPEIFRIRLGKALDYEFHEDYIGGYFSERGPRESTALLDIERALNKLEKMHLLRNDEDGRDLIELLQQRAEQWAAANLVTMVFNSDDYWVYERLKKLSARMEVLPVTDLPKAQAISALHKYRMRYFGEHVPKARLEEVYDRVGGRLSFLNRVAKSRDMLGTCERIKETEKKWFLNQCWILGSEMDDDVMDQQKWAAAAMVLAQALVDKEGDMERTYDPVVGHLLPSYPFHIAQELMTRCDFIRDLDRMNLFTITSQADVRASSVPMHLALREICAQEGFRKHLEDTIERIGDIESLGRTRELVAKDLVLGGQRKLKLTKSEARSTRLQFSPGRPTHASQPTARRQVGKPSRWPDFRFASTLRSLMGSQSAGLERQAPAQRETAALSRQGDTALAHGLQGNANHADMVDLDNQMPEGMDDFASDNNEDASMAGAEVDFGALEMFDSNASQVFSSQVNAPFPSSGHAPEAIMSEDPVPSTSSKKSKRDKKHRKKSFSADVESSQPVIEGDGGKKKHKKSKRRSTREPEVPDSQAQAIAASEPDVVAAAAAAESDEGDAAIAGSPKLNGDGDAVAPSTHSKKKRKLSDSADGKRRKKRRSHGQEGAEGDAAVSTETTAASTGFLHRKKDKGMSVESAIEEEQAADADPQGSPTVAHLRRRSQSREARSRENSIPPASAERMEVDLGEPEHHAAPADAMDIDPDVETLAREAWNEHRNAPTRGYPGHPGNDIASENTVDAEEVQAHFLRAASARDSGRRRKPRRTGGAALPTALSPKPRKRSKAAAKKTSKGRKPKREKLSQSMRGGSQDDGEYESSQPSRKNRLIGYTQGRFSDDELARIAKAVEGFRAEHGLSQEQVNAMVHAPGGTTAGDEHAQLWVRIFAECPDRHRQKLINITRKKFHNFVARGTWTAEQDAELNELISVHGTKWSKIAALINRHPEDLRDRYRNYLVCGPYQRKDAWDEAEEARLTQYVIDAMEAIDELRGSEPNHHLLTRSYEELIDWQNISERMDRTRSRLQCITKWKSLNVRVNGKDKLLSGEPDAQISFRLEKARRQLSAMPDEEKYRLVLAIQGTAVGRDKKIPWQRLVDKHYRNQWHRTTQMLLWRRLRQTVPGWETMTTRDCAQHLIEQYNQNGELPDVVQDGYDDAEEMDFVQQIPSSTVGVSGTQAQREGGEKSAEFVTASDAEQDVPPTNGEAVQEEQEIQIDPALTETPDMTKKATPAKRTGSGKPPSSRKKQKRAAIANMDPIEDADEVGQQQTAEQPENSDIEVEQLRPKKTPKKFKSPAKSKDQETLPQAADSDSDMEDMEDLPSKVAA</sequence>
<reference evidence="1" key="1">
    <citation type="submission" date="2024-12" db="EMBL/GenBank/DDBJ databases">
        <title>Comparative genomics and development of molecular markers within Purpureocillium lilacinum and among Purpureocillium species.</title>
        <authorList>
            <person name="Yeh Z.-Y."/>
            <person name="Ni N.-T."/>
            <person name="Lo P.-H."/>
            <person name="Mushyakhwo K."/>
            <person name="Lin C.-F."/>
            <person name="Nai Y.-S."/>
        </authorList>
    </citation>
    <scope>NUCLEOTIDE SEQUENCE</scope>
    <source>
        <strain evidence="1">NCHU-NPUST-175</strain>
    </source>
</reference>
<name>A0ACC4D6R1_PURLI</name>
<organism evidence="1 2">
    <name type="scientific">Purpureocillium lilacinum</name>
    <name type="common">Paecilomyces lilacinus</name>
    <dbReference type="NCBI Taxonomy" id="33203"/>
    <lineage>
        <taxon>Eukaryota</taxon>
        <taxon>Fungi</taxon>
        <taxon>Dikarya</taxon>
        <taxon>Ascomycota</taxon>
        <taxon>Pezizomycotina</taxon>
        <taxon>Sordariomycetes</taxon>
        <taxon>Hypocreomycetidae</taxon>
        <taxon>Hypocreales</taxon>
        <taxon>Ophiocordycipitaceae</taxon>
        <taxon>Purpureocillium</taxon>
    </lineage>
</organism>